<gene>
    <name evidence="1" type="ORF">VJJ49_06875</name>
</gene>
<protein>
    <recommendedName>
        <fullName evidence="3">Lipoprotein</fullName>
    </recommendedName>
</protein>
<reference evidence="1 2" key="1">
    <citation type="submission" date="2023-12" db="EMBL/GenBank/DDBJ databases">
        <title>Genomic sequences of Capnocytophaga and Parvimonas strains.</title>
        <authorList>
            <person name="Watt R.M."/>
            <person name="Wang M."/>
            <person name="Yang T."/>
            <person name="Tong W.M."/>
        </authorList>
    </citation>
    <scope>NUCLEOTIDE SEQUENCE [LARGE SCALE GENOMIC DNA]</scope>
    <source>
        <strain evidence="1 2">CCUG 13156</strain>
    </source>
</reference>
<accession>A0ABU5Y903</accession>
<dbReference type="RefSeq" id="WP_314817647.1">
    <property type="nucleotide sequence ID" value="NZ_CAUVLU010000004.1"/>
</dbReference>
<evidence type="ECO:0008006" key="3">
    <source>
        <dbReference type="Google" id="ProtNLM"/>
    </source>
</evidence>
<keyword evidence="2" id="KW-1185">Reference proteome</keyword>
<name>A0ABU5Y903_9FLAO</name>
<dbReference type="EMBL" id="JAYKBV010000008">
    <property type="protein sequence ID" value="MEB3040416.1"/>
    <property type="molecule type" value="Genomic_DNA"/>
</dbReference>
<dbReference type="PROSITE" id="PS51257">
    <property type="entry name" value="PROKAR_LIPOPROTEIN"/>
    <property type="match status" value="1"/>
</dbReference>
<evidence type="ECO:0000313" key="1">
    <source>
        <dbReference type="EMBL" id="MEB3040416.1"/>
    </source>
</evidence>
<dbReference type="Proteomes" id="UP001324270">
    <property type="component" value="Unassembled WGS sequence"/>
</dbReference>
<organism evidence="1 2">
    <name type="scientific">Capnocytophaga gingivalis</name>
    <dbReference type="NCBI Taxonomy" id="1017"/>
    <lineage>
        <taxon>Bacteria</taxon>
        <taxon>Pseudomonadati</taxon>
        <taxon>Bacteroidota</taxon>
        <taxon>Flavobacteriia</taxon>
        <taxon>Flavobacteriales</taxon>
        <taxon>Flavobacteriaceae</taxon>
        <taxon>Capnocytophaga</taxon>
    </lineage>
</organism>
<comment type="caution">
    <text evidence="1">The sequence shown here is derived from an EMBL/GenBank/DDBJ whole genome shotgun (WGS) entry which is preliminary data.</text>
</comment>
<proteinExistence type="predicted"/>
<evidence type="ECO:0000313" key="2">
    <source>
        <dbReference type="Proteomes" id="UP001324270"/>
    </source>
</evidence>
<sequence length="170" mass="19704">MKKYLYFLLAIASLLSCHKDNKEKEINECCGAPFKYFYLKVNKNLVNEDFTPKFSLTKITNVGNEKVELRDFKRFDSAVIFEFAVIYDLERSLIERSETYDLKTTDLKTAKITITGQFKSIPNCCNTPQINKVLLNGKEWVPEKDPKHGYNIYTLEENQLSESPANPKVE</sequence>